<dbReference type="RefSeq" id="WP_225237885.1">
    <property type="nucleotide sequence ID" value="NZ_JAHYBX010000001.1"/>
</dbReference>
<name>A0ABS7Y9C0_9BURK</name>
<sequence>MEHSLALSATLDHPAAEKMFAILRRVPGVRAVEAPIGSSRVHVQYDDDLTTPQEISSMVARAGFPLLKVASGPAPCCGSCSGL</sequence>
<dbReference type="Proteomes" id="UP001198602">
    <property type="component" value="Unassembled WGS sequence"/>
</dbReference>
<dbReference type="EMBL" id="JAHYBX010000001">
    <property type="protein sequence ID" value="MCA1855546.1"/>
    <property type="molecule type" value="Genomic_DNA"/>
</dbReference>
<feature type="domain" description="HMA" evidence="1">
    <location>
        <begin position="1"/>
        <end position="67"/>
    </location>
</feature>
<organism evidence="2 3">
    <name type="scientific">Massilia hydrophila</name>
    <dbReference type="NCBI Taxonomy" id="3044279"/>
    <lineage>
        <taxon>Bacteria</taxon>
        <taxon>Pseudomonadati</taxon>
        <taxon>Pseudomonadota</taxon>
        <taxon>Betaproteobacteria</taxon>
        <taxon>Burkholderiales</taxon>
        <taxon>Oxalobacteraceae</taxon>
        <taxon>Telluria group</taxon>
        <taxon>Massilia</taxon>
    </lineage>
</organism>
<keyword evidence="3" id="KW-1185">Reference proteome</keyword>
<reference evidence="2 3" key="1">
    <citation type="submission" date="2021-07" db="EMBL/GenBank/DDBJ databases">
        <title>Characterization of Violacein-producing bacteria and related species.</title>
        <authorList>
            <person name="Wilson H.S."/>
            <person name="De Leon M.E."/>
        </authorList>
    </citation>
    <scope>NUCLEOTIDE SEQUENCE [LARGE SCALE GENOMIC DNA]</scope>
    <source>
        <strain evidence="2 3">HSC-2F05</strain>
    </source>
</reference>
<evidence type="ECO:0000259" key="1">
    <source>
        <dbReference type="PROSITE" id="PS50846"/>
    </source>
</evidence>
<evidence type="ECO:0000313" key="2">
    <source>
        <dbReference type="EMBL" id="MCA1855546.1"/>
    </source>
</evidence>
<dbReference type="SUPFAM" id="SSF55008">
    <property type="entry name" value="HMA, heavy metal-associated domain"/>
    <property type="match status" value="1"/>
</dbReference>
<protein>
    <submittedName>
        <fullName evidence="2">Heavy-metal-associated domain-containing protein</fullName>
    </submittedName>
</protein>
<dbReference type="PROSITE" id="PS50846">
    <property type="entry name" value="HMA_2"/>
    <property type="match status" value="1"/>
</dbReference>
<proteinExistence type="predicted"/>
<evidence type="ECO:0000313" key="3">
    <source>
        <dbReference type="Proteomes" id="UP001198602"/>
    </source>
</evidence>
<accession>A0ABS7Y9C0</accession>
<dbReference type="CDD" id="cd00371">
    <property type="entry name" value="HMA"/>
    <property type="match status" value="1"/>
</dbReference>
<dbReference type="InterPro" id="IPR006121">
    <property type="entry name" value="HMA_dom"/>
</dbReference>
<comment type="caution">
    <text evidence="2">The sequence shown here is derived from an EMBL/GenBank/DDBJ whole genome shotgun (WGS) entry which is preliminary data.</text>
</comment>
<gene>
    <name evidence="2" type="ORF">LE190_06345</name>
</gene>
<dbReference type="InterPro" id="IPR036163">
    <property type="entry name" value="HMA_dom_sf"/>
</dbReference>
<dbReference type="Gene3D" id="3.30.70.100">
    <property type="match status" value="1"/>
</dbReference>